<evidence type="ECO:0000256" key="16">
    <source>
        <dbReference type="SAM" id="Phobius"/>
    </source>
</evidence>
<feature type="transmembrane region" description="Helical" evidence="16">
    <location>
        <begin position="300"/>
        <end position="319"/>
    </location>
</feature>
<evidence type="ECO:0000256" key="15">
    <source>
        <dbReference type="SAM" id="MobiDB-lite"/>
    </source>
</evidence>
<dbReference type="Pfam" id="PF00474">
    <property type="entry name" value="SSF"/>
    <property type="match status" value="1"/>
</dbReference>
<dbReference type="InterPro" id="IPR019734">
    <property type="entry name" value="TPR_rpt"/>
</dbReference>
<keyword evidence="4 16" id="KW-0812">Transmembrane</keyword>
<accession>A0A6A5F233</accession>
<evidence type="ECO:0000256" key="11">
    <source>
        <dbReference type="ARBA" id="ARBA00023180"/>
    </source>
</evidence>
<feature type="repeat" description="TPR" evidence="13">
    <location>
        <begin position="603"/>
        <end position="636"/>
    </location>
</feature>
<evidence type="ECO:0000256" key="4">
    <source>
        <dbReference type="ARBA" id="ARBA00022692"/>
    </source>
</evidence>
<feature type="transmembrane region" description="Helical" evidence="16">
    <location>
        <begin position="252"/>
        <end position="280"/>
    </location>
</feature>
<comment type="caution">
    <text evidence="17">The sequence shown here is derived from an EMBL/GenBank/DDBJ whole genome shotgun (WGS) entry which is preliminary data.</text>
</comment>
<feature type="transmembrane region" description="Helical" evidence="16">
    <location>
        <begin position="325"/>
        <end position="348"/>
    </location>
</feature>
<dbReference type="GO" id="GO:0008292">
    <property type="term" value="P:acetylcholine biosynthetic process"/>
    <property type="evidence" value="ECO:0007669"/>
    <property type="project" value="TreeGrafter"/>
</dbReference>
<keyword evidence="11" id="KW-0325">Glycoprotein</keyword>
<evidence type="ECO:0000256" key="2">
    <source>
        <dbReference type="ARBA" id="ARBA00006434"/>
    </source>
</evidence>
<evidence type="ECO:0000256" key="7">
    <source>
        <dbReference type="ARBA" id="ARBA00022989"/>
    </source>
</evidence>
<dbReference type="InterPro" id="IPR052244">
    <property type="entry name" value="Choline_transporter"/>
</dbReference>
<sequence length="687" mass="75311">MSLNVPGLIVMVLFYLLVLGTGIWASMKSRRLQKSMQADRTEITLLGNRGISMVVGVFTMTATFVGGGFIVGMTEAVYTPTMGLTWAVIPVTAALSFIVVAIIYTLLGGLYSVAYTDIIQLTLIFFSLWLCVPFILMNAHSTDITKTAFNFTYQAPWIGSVDKERAWRWIDNFLLLDFHQRTLSAASSATARITCFIAAPLILILGIPSMLIGAVAASTDWNTTVYGSPSPYERGEAGLVLPIALQHLTPHYISIIGIGAIAAAVMSSTDSALLSAASIFTSNIYKNILRTEASEGELQWVIRATVVLVGLAGTVLTFLHNSIMVFWILGSGITYTIMFPQLVCVLFFNISNGYGSVMGLLVGVLLRLLSGEPSIGLPVVLHFPDCTLEDGIYVQHSPVQTICMLSNMFATLLFSSLASLLFNKGLIPERWDVFKVKTHKPTQNLMLMSNVAYKLTSSPAEMEAGRRDESLDVRGAAAAAAEPSFSGHQQTSAKPVWTLLEEAAQMKTEGNALYREKNIRPAIGRYHRALLVLRGLDSDVMASVKGFGPEIPALAPEQEAFLRNTQVDCYNNLAACLLQRQRVDYSRVLDYSLRVLKWRPGDVKAMYRAGVATLEMGDAQTAKQYLTQACREQPNDANVRKHLQRAEEKLNQELQKERAMYRGMFSTSLKSSSGEGINQTNRAGEGV</sequence>
<keyword evidence="13" id="KW-0802">TPR repeat</keyword>
<evidence type="ECO:0000256" key="8">
    <source>
        <dbReference type="ARBA" id="ARBA00023053"/>
    </source>
</evidence>
<feature type="transmembrane region" description="Helical" evidence="16">
    <location>
        <begin position="360"/>
        <end position="379"/>
    </location>
</feature>
<dbReference type="EMBL" id="VHII01000010">
    <property type="protein sequence ID" value="KAF1384819.1"/>
    <property type="molecule type" value="Genomic_DNA"/>
</dbReference>
<dbReference type="PROSITE" id="PS50005">
    <property type="entry name" value="TPR"/>
    <property type="match status" value="1"/>
</dbReference>
<comment type="similarity">
    <text evidence="2 14">Belongs to the sodium:solute symporter (SSF) (TC 2.A.21) family.</text>
</comment>
<feature type="transmembrane region" description="Helical" evidence="16">
    <location>
        <begin position="50"/>
        <end position="72"/>
    </location>
</feature>
<evidence type="ECO:0000256" key="13">
    <source>
        <dbReference type="PROSITE-ProRule" id="PRU00339"/>
    </source>
</evidence>
<evidence type="ECO:0000256" key="10">
    <source>
        <dbReference type="ARBA" id="ARBA00023136"/>
    </source>
</evidence>
<evidence type="ECO:0000256" key="6">
    <source>
        <dbReference type="ARBA" id="ARBA00022979"/>
    </source>
</evidence>
<feature type="transmembrane region" description="Helical" evidence="16">
    <location>
        <begin position="193"/>
        <end position="217"/>
    </location>
</feature>
<feature type="transmembrane region" description="Helical" evidence="16">
    <location>
        <begin position="84"/>
        <end position="106"/>
    </location>
</feature>
<keyword evidence="6" id="KW-0530">Neurotransmitter biosynthesis</keyword>
<gene>
    <name evidence="17" type="ORF">PFLUV_G00124110</name>
</gene>
<feature type="region of interest" description="Disordered" evidence="15">
    <location>
        <begin position="668"/>
        <end position="687"/>
    </location>
</feature>
<feature type="transmembrane region" description="Helical" evidence="16">
    <location>
        <begin position="7"/>
        <end position="27"/>
    </location>
</feature>
<keyword evidence="5" id="KW-0769">Symport</keyword>
<keyword evidence="18" id="KW-1185">Reference proteome</keyword>
<keyword evidence="9" id="KW-0406">Ion transport</keyword>
<dbReference type="GO" id="GO:0005886">
    <property type="term" value="C:plasma membrane"/>
    <property type="evidence" value="ECO:0007669"/>
    <property type="project" value="TreeGrafter"/>
</dbReference>
<keyword evidence="7 16" id="KW-1133">Transmembrane helix</keyword>
<evidence type="ECO:0000256" key="12">
    <source>
        <dbReference type="ARBA" id="ARBA00023201"/>
    </source>
</evidence>
<dbReference type="Gene3D" id="1.20.1730.10">
    <property type="entry name" value="Sodium/glucose cotransporter"/>
    <property type="match status" value="1"/>
</dbReference>
<dbReference type="Proteomes" id="UP000465112">
    <property type="component" value="Chromosome 10"/>
</dbReference>
<evidence type="ECO:0000256" key="3">
    <source>
        <dbReference type="ARBA" id="ARBA00022448"/>
    </source>
</evidence>
<protein>
    <submittedName>
        <fullName evidence="17">Uncharacterized protein</fullName>
    </submittedName>
</protein>
<proteinExistence type="inferred from homology"/>
<dbReference type="InterPro" id="IPR011990">
    <property type="entry name" value="TPR-like_helical_dom_sf"/>
</dbReference>
<dbReference type="InterPro" id="IPR001734">
    <property type="entry name" value="Na/solute_symporter"/>
</dbReference>
<dbReference type="GO" id="GO:0005307">
    <property type="term" value="F:choline:sodium symporter activity"/>
    <property type="evidence" value="ECO:0007669"/>
    <property type="project" value="TreeGrafter"/>
</dbReference>
<organism evidence="17 18">
    <name type="scientific">Perca fluviatilis</name>
    <name type="common">European perch</name>
    <dbReference type="NCBI Taxonomy" id="8168"/>
    <lineage>
        <taxon>Eukaryota</taxon>
        <taxon>Metazoa</taxon>
        <taxon>Chordata</taxon>
        <taxon>Craniata</taxon>
        <taxon>Vertebrata</taxon>
        <taxon>Euteleostomi</taxon>
        <taxon>Actinopterygii</taxon>
        <taxon>Neopterygii</taxon>
        <taxon>Teleostei</taxon>
        <taxon>Neoteleostei</taxon>
        <taxon>Acanthomorphata</taxon>
        <taxon>Eupercaria</taxon>
        <taxon>Perciformes</taxon>
        <taxon>Percoidei</taxon>
        <taxon>Percidae</taxon>
        <taxon>Percinae</taxon>
        <taxon>Perca</taxon>
    </lineage>
</organism>
<dbReference type="AlphaFoldDB" id="A0A6A5F233"/>
<evidence type="ECO:0000313" key="18">
    <source>
        <dbReference type="Proteomes" id="UP000465112"/>
    </source>
</evidence>
<evidence type="ECO:0000256" key="5">
    <source>
        <dbReference type="ARBA" id="ARBA00022847"/>
    </source>
</evidence>
<evidence type="ECO:0000256" key="1">
    <source>
        <dbReference type="ARBA" id="ARBA00004141"/>
    </source>
</evidence>
<keyword evidence="8" id="KW-0915">Sodium</keyword>
<dbReference type="Gene3D" id="1.25.40.10">
    <property type="entry name" value="Tetratricopeptide repeat domain"/>
    <property type="match status" value="1"/>
</dbReference>
<dbReference type="PANTHER" id="PTHR45897:SF5">
    <property type="entry name" value="HIGH AFFINITY CHOLINE TRANSPORTER 1"/>
    <property type="match status" value="1"/>
</dbReference>
<name>A0A6A5F233_PERFL</name>
<dbReference type="CDD" id="cd11474">
    <property type="entry name" value="SLC5sbd_CHT"/>
    <property type="match status" value="1"/>
</dbReference>
<keyword evidence="3" id="KW-0813">Transport</keyword>
<keyword evidence="12" id="KW-0739">Sodium transport</keyword>
<dbReference type="InterPro" id="IPR038377">
    <property type="entry name" value="Na/Glc_symporter_sf"/>
</dbReference>
<evidence type="ECO:0000256" key="14">
    <source>
        <dbReference type="RuleBase" id="RU362091"/>
    </source>
</evidence>
<evidence type="ECO:0000256" key="9">
    <source>
        <dbReference type="ARBA" id="ARBA00023065"/>
    </source>
</evidence>
<dbReference type="SUPFAM" id="SSF48452">
    <property type="entry name" value="TPR-like"/>
    <property type="match status" value="1"/>
</dbReference>
<dbReference type="PANTHER" id="PTHR45897">
    <property type="entry name" value="HIGH-AFFINITY CHOLINE TRANSPORTER 1"/>
    <property type="match status" value="1"/>
</dbReference>
<reference evidence="17 18" key="1">
    <citation type="submission" date="2019-06" db="EMBL/GenBank/DDBJ databases">
        <title>A chromosome-scale genome assembly of the European perch, Perca fluviatilis.</title>
        <authorList>
            <person name="Roques C."/>
            <person name="Zahm M."/>
            <person name="Cabau C."/>
            <person name="Klopp C."/>
            <person name="Bouchez O."/>
            <person name="Donnadieu C."/>
            <person name="Kuhl H."/>
            <person name="Gislard M."/>
            <person name="Guendouz S."/>
            <person name="Journot L."/>
            <person name="Haffray P."/>
            <person name="Bestin A."/>
            <person name="Morvezen R."/>
            <person name="Feron R."/>
            <person name="Wen M."/>
            <person name="Jouanno E."/>
            <person name="Herpin A."/>
            <person name="Schartl M."/>
            <person name="Postlethwait J."/>
            <person name="Schaerlinger B."/>
            <person name="Chardard D."/>
            <person name="Lecocq T."/>
            <person name="Poncet C."/>
            <person name="Jaffrelo L."/>
            <person name="Lampietro C."/>
            <person name="Guiguen Y."/>
        </authorList>
    </citation>
    <scope>NUCLEOTIDE SEQUENCE [LARGE SCALE GENOMIC DNA]</scope>
    <source>
        <tissue evidence="17">Blood</tissue>
    </source>
</reference>
<evidence type="ECO:0000313" key="17">
    <source>
        <dbReference type="EMBL" id="KAF1384819.1"/>
    </source>
</evidence>
<keyword evidence="10 16" id="KW-0472">Membrane</keyword>
<dbReference type="PROSITE" id="PS50283">
    <property type="entry name" value="NA_SOLUT_SYMP_3"/>
    <property type="match status" value="2"/>
</dbReference>
<comment type="subcellular location">
    <subcellularLocation>
        <location evidence="1">Membrane</location>
        <topology evidence="1">Multi-pass membrane protein</topology>
    </subcellularLocation>
</comment>
<feature type="transmembrane region" description="Helical" evidence="16">
    <location>
        <begin position="118"/>
        <end position="136"/>
    </location>
</feature>